<dbReference type="Gene3D" id="3.40.640.10">
    <property type="entry name" value="Type I PLP-dependent aspartate aminotransferase-like (Major domain)"/>
    <property type="match status" value="1"/>
</dbReference>
<feature type="domain" description="Aminotransferase class I/classII large" evidence="6">
    <location>
        <begin position="1"/>
        <end position="207"/>
    </location>
</feature>
<dbReference type="Pfam" id="PF00155">
    <property type="entry name" value="Aminotran_1_2"/>
    <property type="match status" value="1"/>
</dbReference>
<keyword evidence="3" id="KW-0032">Aminotransferase</keyword>
<dbReference type="SUPFAM" id="SSF53383">
    <property type="entry name" value="PLP-dependent transferases"/>
    <property type="match status" value="1"/>
</dbReference>
<evidence type="ECO:0000256" key="2">
    <source>
        <dbReference type="ARBA" id="ARBA00007441"/>
    </source>
</evidence>
<accession>X1SX72</accession>
<dbReference type="GO" id="GO:0006520">
    <property type="term" value="P:amino acid metabolic process"/>
    <property type="evidence" value="ECO:0007669"/>
    <property type="project" value="InterPro"/>
</dbReference>
<name>X1SX72_9ZZZZ</name>
<dbReference type="PROSITE" id="PS00105">
    <property type="entry name" value="AA_TRANSFER_CLASS_1"/>
    <property type="match status" value="1"/>
</dbReference>
<comment type="cofactor">
    <cofactor evidence="1">
        <name>pyridoxal 5'-phosphate</name>
        <dbReference type="ChEBI" id="CHEBI:597326"/>
    </cofactor>
</comment>
<dbReference type="InterPro" id="IPR004838">
    <property type="entry name" value="NHTrfase_class1_PyrdxlP-BS"/>
</dbReference>
<dbReference type="InterPro" id="IPR004839">
    <property type="entry name" value="Aminotransferase_I/II_large"/>
</dbReference>
<feature type="non-terminal residue" evidence="7">
    <location>
        <position position="1"/>
    </location>
</feature>
<evidence type="ECO:0000259" key="6">
    <source>
        <dbReference type="Pfam" id="PF00155"/>
    </source>
</evidence>
<dbReference type="Gene3D" id="3.90.1150.10">
    <property type="entry name" value="Aspartate Aminotransferase, domain 1"/>
    <property type="match status" value="1"/>
</dbReference>
<proteinExistence type="inferred from homology"/>
<comment type="similarity">
    <text evidence="2">Belongs to the class-I pyridoxal-phosphate-dependent aminotransferase family.</text>
</comment>
<evidence type="ECO:0000256" key="5">
    <source>
        <dbReference type="ARBA" id="ARBA00022898"/>
    </source>
</evidence>
<dbReference type="InterPro" id="IPR050596">
    <property type="entry name" value="AspAT/PAT-like"/>
</dbReference>
<protein>
    <recommendedName>
        <fullName evidence="6">Aminotransferase class I/classII large domain-containing protein</fullName>
    </recommendedName>
</protein>
<dbReference type="GO" id="GO:0030170">
    <property type="term" value="F:pyridoxal phosphate binding"/>
    <property type="evidence" value="ECO:0007669"/>
    <property type="project" value="InterPro"/>
</dbReference>
<dbReference type="AlphaFoldDB" id="X1SX72"/>
<dbReference type="PANTHER" id="PTHR46383">
    <property type="entry name" value="ASPARTATE AMINOTRANSFERASE"/>
    <property type="match status" value="1"/>
</dbReference>
<dbReference type="EMBL" id="BARW01022281">
    <property type="protein sequence ID" value="GAI97667.1"/>
    <property type="molecule type" value="Genomic_DNA"/>
</dbReference>
<reference evidence="7" key="1">
    <citation type="journal article" date="2014" name="Front. Microbiol.">
        <title>High frequency of phylogenetically diverse reductive dehalogenase-homologous genes in deep subseafloor sedimentary metagenomes.</title>
        <authorList>
            <person name="Kawai M."/>
            <person name="Futagami T."/>
            <person name="Toyoda A."/>
            <person name="Takaki Y."/>
            <person name="Nishi S."/>
            <person name="Hori S."/>
            <person name="Arai W."/>
            <person name="Tsubouchi T."/>
            <person name="Morono Y."/>
            <person name="Uchiyama I."/>
            <person name="Ito T."/>
            <person name="Fujiyama A."/>
            <person name="Inagaki F."/>
            <person name="Takami H."/>
        </authorList>
    </citation>
    <scope>NUCLEOTIDE SEQUENCE</scope>
    <source>
        <strain evidence="7">Expedition CK06-06</strain>
    </source>
</reference>
<keyword evidence="4" id="KW-0808">Transferase</keyword>
<dbReference type="InterPro" id="IPR015422">
    <property type="entry name" value="PyrdxlP-dep_Trfase_small"/>
</dbReference>
<evidence type="ECO:0000256" key="4">
    <source>
        <dbReference type="ARBA" id="ARBA00022679"/>
    </source>
</evidence>
<evidence type="ECO:0000313" key="7">
    <source>
        <dbReference type="EMBL" id="GAI97667.1"/>
    </source>
</evidence>
<evidence type="ECO:0000256" key="3">
    <source>
        <dbReference type="ARBA" id="ARBA00022576"/>
    </source>
</evidence>
<dbReference type="GO" id="GO:0008483">
    <property type="term" value="F:transaminase activity"/>
    <property type="evidence" value="ECO:0007669"/>
    <property type="project" value="UniProtKB-KW"/>
</dbReference>
<organism evidence="7">
    <name type="scientific">marine sediment metagenome</name>
    <dbReference type="NCBI Taxonomy" id="412755"/>
    <lineage>
        <taxon>unclassified sequences</taxon>
        <taxon>metagenomes</taxon>
        <taxon>ecological metagenomes</taxon>
    </lineage>
</organism>
<dbReference type="CDD" id="cd00609">
    <property type="entry name" value="AAT_like"/>
    <property type="match status" value="1"/>
</dbReference>
<sequence>NPTGSVLEVNDILAIADIAQKHDITVLSDEIYENIIYEGKHNSIASIPGMLDRTILLSGFSKTYAMTGWRLGYAMMPLELIDPVVRLITNSVSCTAPFIQYAGIEALTGPQDSVPKMVDEFRKRRDLIVDGLNSIAGISCFHPKGAFYIFPNVKKLGMNCKQLANFLLNEAGVATLAGTDFGKYGEGYIRLSYATSLENIEKGLDRIKTAVAKIVA</sequence>
<dbReference type="InterPro" id="IPR015421">
    <property type="entry name" value="PyrdxlP-dep_Trfase_major"/>
</dbReference>
<dbReference type="PANTHER" id="PTHR46383:SF1">
    <property type="entry name" value="ASPARTATE AMINOTRANSFERASE"/>
    <property type="match status" value="1"/>
</dbReference>
<dbReference type="InterPro" id="IPR015424">
    <property type="entry name" value="PyrdxlP-dep_Trfase"/>
</dbReference>
<keyword evidence="5" id="KW-0663">Pyridoxal phosphate</keyword>
<gene>
    <name evidence="7" type="ORF">S12H4_37240</name>
</gene>
<comment type="caution">
    <text evidence="7">The sequence shown here is derived from an EMBL/GenBank/DDBJ whole genome shotgun (WGS) entry which is preliminary data.</text>
</comment>
<evidence type="ECO:0000256" key="1">
    <source>
        <dbReference type="ARBA" id="ARBA00001933"/>
    </source>
</evidence>